<feature type="compositionally biased region" description="Basic residues" evidence="1">
    <location>
        <begin position="1"/>
        <end position="10"/>
    </location>
</feature>
<sequence>MPFSSSRKRSATTTASHSIPSLLLHLFRPPRRTISTQNYSSAATAIPCRPQLRRAILQKHRNTTTDRAFLAAVLSTLHQPRIHLQTSTTTPSSPEKKPEQPLSAAQPRRRV</sequence>
<accession>A0A4D6LXQ1</accession>
<keyword evidence="3" id="KW-1185">Reference proteome</keyword>
<protein>
    <submittedName>
        <fullName evidence="2">Uncharacterized protein</fullName>
    </submittedName>
</protein>
<feature type="region of interest" description="Disordered" evidence="1">
    <location>
        <begin position="1"/>
        <end position="20"/>
    </location>
</feature>
<name>A0A4D6LXQ1_VIGUN</name>
<evidence type="ECO:0000256" key="1">
    <source>
        <dbReference type="SAM" id="MobiDB-lite"/>
    </source>
</evidence>
<feature type="region of interest" description="Disordered" evidence="1">
    <location>
        <begin position="80"/>
        <end position="111"/>
    </location>
</feature>
<evidence type="ECO:0000313" key="3">
    <source>
        <dbReference type="Proteomes" id="UP000501690"/>
    </source>
</evidence>
<reference evidence="2 3" key="1">
    <citation type="submission" date="2019-04" db="EMBL/GenBank/DDBJ databases">
        <title>An improved genome assembly and genetic linkage map for asparagus bean, Vigna unguiculata ssp. sesquipedialis.</title>
        <authorList>
            <person name="Xia Q."/>
            <person name="Zhang R."/>
            <person name="Dong Y."/>
        </authorList>
    </citation>
    <scope>NUCLEOTIDE SEQUENCE [LARGE SCALE GENOMIC DNA]</scope>
    <source>
        <tissue evidence="2">Leaf</tissue>
    </source>
</reference>
<organism evidence="2 3">
    <name type="scientific">Vigna unguiculata</name>
    <name type="common">Cowpea</name>
    <dbReference type="NCBI Taxonomy" id="3917"/>
    <lineage>
        <taxon>Eukaryota</taxon>
        <taxon>Viridiplantae</taxon>
        <taxon>Streptophyta</taxon>
        <taxon>Embryophyta</taxon>
        <taxon>Tracheophyta</taxon>
        <taxon>Spermatophyta</taxon>
        <taxon>Magnoliopsida</taxon>
        <taxon>eudicotyledons</taxon>
        <taxon>Gunneridae</taxon>
        <taxon>Pentapetalae</taxon>
        <taxon>rosids</taxon>
        <taxon>fabids</taxon>
        <taxon>Fabales</taxon>
        <taxon>Fabaceae</taxon>
        <taxon>Papilionoideae</taxon>
        <taxon>50 kb inversion clade</taxon>
        <taxon>NPAAA clade</taxon>
        <taxon>indigoferoid/millettioid clade</taxon>
        <taxon>Phaseoleae</taxon>
        <taxon>Vigna</taxon>
    </lineage>
</organism>
<dbReference type="EMBL" id="CP039349">
    <property type="protein sequence ID" value="QCD93495.1"/>
    <property type="molecule type" value="Genomic_DNA"/>
</dbReference>
<dbReference type="Proteomes" id="UP000501690">
    <property type="component" value="Linkage Group LG5"/>
</dbReference>
<evidence type="ECO:0000313" key="2">
    <source>
        <dbReference type="EMBL" id="QCD93495.1"/>
    </source>
</evidence>
<gene>
    <name evidence="2" type="ORF">DEO72_LG5g1570</name>
</gene>
<dbReference type="AlphaFoldDB" id="A0A4D6LXQ1"/>
<proteinExistence type="predicted"/>